<evidence type="ECO:0000313" key="1">
    <source>
        <dbReference type="EMBL" id="GIY39772.1"/>
    </source>
</evidence>
<sequence length="90" mass="10298">MLSLYNISIEKTAINTCMGPPNVGFVPLYPLANQRRSQHVTRVTSNIHPFAIYRHEIHEFGGAESDTKKLFFALYHSSFSLTRRKEKISS</sequence>
<gene>
    <name evidence="1" type="ORF">CDAR_69961</name>
</gene>
<accession>A0AAV4T2I5</accession>
<organism evidence="1 2">
    <name type="scientific">Caerostris darwini</name>
    <dbReference type="NCBI Taxonomy" id="1538125"/>
    <lineage>
        <taxon>Eukaryota</taxon>
        <taxon>Metazoa</taxon>
        <taxon>Ecdysozoa</taxon>
        <taxon>Arthropoda</taxon>
        <taxon>Chelicerata</taxon>
        <taxon>Arachnida</taxon>
        <taxon>Araneae</taxon>
        <taxon>Araneomorphae</taxon>
        <taxon>Entelegynae</taxon>
        <taxon>Araneoidea</taxon>
        <taxon>Araneidae</taxon>
        <taxon>Caerostris</taxon>
    </lineage>
</organism>
<reference evidence="1 2" key="1">
    <citation type="submission" date="2021-06" db="EMBL/GenBank/DDBJ databases">
        <title>Caerostris darwini draft genome.</title>
        <authorList>
            <person name="Kono N."/>
            <person name="Arakawa K."/>
        </authorList>
    </citation>
    <scope>NUCLEOTIDE SEQUENCE [LARGE SCALE GENOMIC DNA]</scope>
</reference>
<dbReference type="EMBL" id="BPLQ01008838">
    <property type="protein sequence ID" value="GIY39772.1"/>
    <property type="molecule type" value="Genomic_DNA"/>
</dbReference>
<evidence type="ECO:0000313" key="2">
    <source>
        <dbReference type="Proteomes" id="UP001054837"/>
    </source>
</evidence>
<dbReference type="Proteomes" id="UP001054837">
    <property type="component" value="Unassembled WGS sequence"/>
</dbReference>
<keyword evidence="2" id="KW-1185">Reference proteome</keyword>
<dbReference type="AlphaFoldDB" id="A0AAV4T2I5"/>
<protein>
    <submittedName>
        <fullName evidence="1">Uncharacterized protein</fullName>
    </submittedName>
</protein>
<comment type="caution">
    <text evidence="1">The sequence shown here is derived from an EMBL/GenBank/DDBJ whole genome shotgun (WGS) entry which is preliminary data.</text>
</comment>
<proteinExistence type="predicted"/>
<name>A0AAV4T2I5_9ARAC</name>